<dbReference type="OrthoDB" id="1470350at2759"/>
<comment type="caution">
    <text evidence="19">The sequence shown here is derived from an EMBL/GenBank/DDBJ whole genome shotgun (WGS) entry which is preliminary data.</text>
</comment>
<evidence type="ECO:0000256" key="3">
    <source>
        <dbReference type="ARBA" id="ARBA00022448"/>
    </source>
</evidence>
<comment type="cofactor">
    <cofactor evidence="1 15 16">
        <name>heme</name>
        <dbReference type="ChEBI" id="CHEBI:30413"/>
    </cofactor>
</comment>
<comment type="similarity">
    <text evidence="2 15">In the N-terminal section; belongs to the cytochrome P450 family.</text>
</comment>
<dbReference type="PROSITE" id="PS00086">
    <property type="entry name" value="CYTOCHROME_P450"/>
    <property type="match status" value="1"/>
</dbReference>
<dbReference type="GO" id="GO:0050660">
    <property type="term" value="F:flavin adenine dinucleotide binding"/>
    <property type="evidence" value="ECO:0007669"/>
    <property type="project" value="TreeGrafter"/>
</dbReference>
<dbReference type="SUPFAM" id="SSF48264">
    <property type="entry name" value="Cytochrome P450"/>
    <property type="match status" value="1"/>
</dbReference>
<accession>A0A8H3IK13</accession>
<keyword evidence="9 15" id="KW-0521">NADP</keyword>
<dbReference type="EC" id="1.6.2.4" evidence="15"/>
<evidence type="ECO:0000313" key="19">
    <source>
        <dbReference type="EMBL" id="CAF9921698.1"/>
    </source>
</evidence>
<dbReference type="Pfam" id="PF00067">
    <property type="entry name" value="p450"/>
    <property type="match status" value="1"/>
</dbReference>
<evidence type="ECO:0000256" key="8">
    <source>
        <dbReference type="ARBA" id="ARBA00022827"/>
    </source>
</evidence>
<dbReference type="GO" id="GO:0003958">
    <property type="term" value="F:NADPH-hemoprotein reductase activity"/>
    <property type="evidence" value="ECO:0007669"/>
    <property type="project" value="UniProtKB-UniRule"/>
</dbReference>
<dbReference type="PANTHER" id="PTHR19384">
    <property type="entry name" value="NITRIC OXIDE SYNTHASE-RELATED"/>
    <property type="match status" value="1"/>
</dbReference>
<dbReference type="Pfam" id="PF00667">
    <property type="entry name" value="FAD_binding_1"/>
    <property type="match status" value="1"/>
</dbReference>
<evidence type="ECO:0000256" key="13">
    <source>
        <dbReference type="ARBA" id="ARBA00023033"/>
    </source>
</evidence>
<evidence type="ECO:0000259" key="18">
    <source>
        <dbReference type="PROSITE" id="PS51384"/>
    </source>
</evidence>
<evidence type="ECO:0000256" key="4">
    <source>
        <dbReference type="ARBA" id="ARBA00022617"/>
    </source>
</evidence>
<dbReference type="Proteomes" id="UP000664534">
    <property type="component" value="Unassembled WGS sequence"/>
</dbReference>
<keyword evidence="20" id="KW-1185">Reference proteome</keyword>
<sequence length="1067" mass="119701">MTTPIPSPPGLPFLGNIFDVDPQNQSESLDRLADIYGPIFELRLPSGNLVVVSDHELYDELCDEKRFTKVVVGALVELRSAIHDGLFTAHSSEHAWEVAHRTLVPSFGPLAIRDMFDEMHEILTQLVLKWARYGQDYRIDVADDFTRLTLDSIAICAMDTRFNSFYTEGVHPFVKAMQEVLVEAGRRSLRPSFFKPFMKSADKKYGDDIEVLQSTAQKIVADKRANPTDKKSLVNAMLHGKDPKTGESMTNESIADNMITFLIAGHETTSGLLSFLFFQFMANPQSFQQAQREVDQVIGSGPIKVEHLSKLPYITACLRETLRLTPTITRTAIGPRPDSKEDPIILGGGKYLIKPGSTFTMLLAKVQQDPKVYGDDANKFRPERMLDEHFNKLPKNAWKPFGNGSRACIGRGFAWQEAMLATAMLLQYFDFRLDDPNYRLAINQTLTVKPKDLFMHATLRKGIDPLHLEKMTTSDSQKATQVPQVLDASKKAEDKETGKSISIYFGGNMGTCESLAQTVAQSSATHGFKAVVKPLDEATDKLPKDHPVIIITASYEGEPPDNAGIFFNWLKSLDGEPLKGVQYSVFGCGNRDWKDTFQRIPSSIDTMLEERGAGRLLKRGSADVADNDVFNDFEKWEDKNLWPTIKKVYGSEDGADEMASLDIEVSTTLRSSHLRQDVKEAIVVKNEILGTETEAPKRHIELKLPTDMVYRAGDYLAVLPMNHTSVVQRVIKRFRLPWDAFVTVKSGESYLPVGQPMSVFDVLKAYVELSQPATRRNIASILKFVNDDATKAELERLKGEAFNPEIKEKRVSPLDILERYPRTNIPFSAFLAMLPQLRLRQYSISSSPLAEPGSCTLTWSVIDKESFQGDGKRFLGVASNFLSDVKEGDHIHVIVKQSHQSFHLPLDIAETPLIMVCAGTGIAPFRGFVQERALQIEAGRKLAPAILFVGCQRPRHDDLHADELSAWASKGAVDLRYAYSRDRESSNGAKYVQDRFWADREDVLKLFRSGAKVFVCGSGKVADGVRDASVKMYMQTSEEEGRPKTKEESEKWFNALRNERFMSDVFD</sequence>
<dbReference type="Gene3D" id="2.40.30.10">
    <property type="entry name" value="Translation factors"/>
    <property type="match status" value="1"/>
</dbReference>
<dbReference type="CDD" id="cd06206">
    <property type="entry name" value="bifunctional_CYPOR"/>
    <property type="match status" value="1"/>
</dbReference>
<dbReference type="InterPro" id="IPR039261">
    <property type="entry name" value="FNR_nucleotide-bd"/>
</dbReference>
<dbReference type="InterPro" id="IPR017972">
    <property type="entry name" value="Cyt_P450_CS"/>
</dbReference>
<dbReference type="InterPro" id="IPR029039">
    <property type="entry name" value="Flavoprotein-like_sf"/>
</dbReference>
<evidence type="ECO:0000256" key="2">
    <source>
        <dbReference type="ARBA" id="ARBA00010018"/>
    </source>
</evidence>
<dbReference type="GO" id="GO:0005506">
    <property type="term" value="F:iron ion binding"/>
    <property type="evidence" value="ECO:0007669"/>
    <property type="project" value="UniProtKB-UniRule"/>
</dbReference>
<evidence type="ECO:0000256" key="7">
    <source>
        <dbReference type="ARBA" id="ARBA00022723"/>
    </source>
</evidence>
<dbReference type="GO" id="GO:0005829">
    <property type="term" value="C:cytosol"/>
    <property type="evidence" value="ECO:0007669"/>
    <property type="project" value="TreeGrafter"/>
</dbReference>
<dbReference type="InterPro" id="IPR001433">
    <property type="entry name" value="OxRdtase_FAD/NAD-bd"/>
</dbReference>
<dbReference type="Gene3D" id="3.40.50.80">
    <property type="entry name" value="Nucleotide-binding domain of ferredoxin-NADP reductase (FNR) module"/>
    <property type="match status" value="1"/>
</dbReference>
<dbReference type="SUPFAM" id="SSF52218">
    <property type="entry name" value="Flavoproteins"/>
    <property type="match status" value="1"/>
</dbReference>
<reference evidence="19" key="1">
    <citation type="submission" date="2021-03" db="EMBL/GenBank/DDBJ databases">
        <authorList>
            <person name="Tagirdzhanova G."/>
        </authorList>
    </citation>
    <scope>NUCLEOTIDE SEQUENCE</scope>
</reference>
<evidence type="ECO:0000256" key="14">
    <source>
        <dbReference type="ARBA" id="ARBA00049342"/>
    </source>
</evidence>
<evidence type="ECO:0000256" key="16">
    <source>
        <dbReference type="PIRSR" id="PIRSR000209-1"/>
    </source>
</evidence>
<dbReference type="PRINTS" id="PR00369">
    <property type="entry name" value="FLAVODOXIN"/>
</dbReference>
<dbReference type="SUPFAM" id="SSF52343">
    <property type="entry name" value="Ferredoxin reductase-like, C-terminal NADP-linked domain"/>
    <property type="match status" value="1"/>
</dbReference>
<dbReference type="InterPro" id="IPR008254">
    <property type="entry name" value="Flavodoxin/NO_synth"/>
</dbReference>
<keyword evidence="11 15" id="KW-0560">Oxidoreductase</keyword>
<dbReference type="GO" id="GO:0010181">
    <property type="term" value="F:FMN binding"/>
    <property type="evidence" value="ECO:0007669"/>
    <property type="project" value="UniProtKB-UniRule"/>
</dbReference>
<evidence type="ECO:0000256" key="9">
    <source>
        <dbReference type="ARBA" id="ARBA00022857"/>
    </source>
</evidence>
<comment type="cofactor">
    <cofactor evidence="15">
        <name>FAD</name>
        <dbReference type="ChEBI" id="CHEBI:57692"/>
    </cofactor>
    <cofactor evidence="15">
        <name>FMN</name>
        <dbReference type="ChEBI" id="CHEBI:58210"/>
    </cofactor>
</comment>
<dbReference type="InterPro" id="IPR023173">
    <property type="entry name" value="NADPH_Cyt_P450_Rdtase_alpha"/>
</dbReference>
<dbReference type="Gene3D" id="3.40.50.360">
    <property type="match status" value="1"/>
</dbReference>
<evidence type="ECO:0000313" key="20">
    <source>
        <dbReference type="Proteomes" id="UP000664534"/>
    </source>
</evidence>
<dbReference type="InterPro" id="IPR017927">
    <property type="entry name" value="FAD-bd_FR_type"/>
</dbReference>
<dbReference type="PANTHER" id="PTHR19384:SF127">
    <property type="entry name" value="BIFUNCTIONAL CYTOCHROME P450_NADPH--P450 REDUCTASE"/>
    <property type="match status" value="1"/>
</dbReference>
<dbReference type="GO" id="GO:0070330">
    <property type="term" value="F:aromatase activity"/>
    <property type="evidence" value="ECO:0007669"/>
    <property type="project" value="UniProtKB-UniRule"/>
</dbReference>
<name>A0A8H3IK13_9LECA</name>
<feature type="domain" description="FAD-binding FR-type" evidence="18">
    <location>
        <begin position="676"/>
        <end position="905"/>
    </location>
</feature>
<evidence type="ECO:0000256" key="15">
    <source>
        <dbReference type="PIRNR" id="PIRNR000209"/>
    </source>
</evidence>
<keyword evidence="13 15" id="KW-0503">Monooxygenase</keyword>
<evidence type="ECO:0000256" key="12">
    <source>
        <dbReference type="ARBA" id="ARBA00023004"/>
    </source>
</evidence>
<keyword evidence="12 15" id="KW-0408">Iron</keyword>
<keyword evidence="8 15" id="KW-0274">FAD</keyword>
<dbReference type="CDD" id="cd11068">
    <property type="entry name" value="CYP120A1"/>
    <property type="match status" value="1"/>
</dbReference>
<comment type="catalytic activity">
    <reaction evidence="14 15">
        <text>2 oxidized [cytochrome P450] + NADPH = 2 reduced [cytochrome P450] + NADP(+) + H(+)</text>
        <dbReference type="Rhea" id="RHEA:24040"/>
        <dbReference type="Rhea" id="RHEA-COMP:14627"/>
        <dbReference type="Rhea" id="RHEA-COMP:14628"/>
        <dbReference type="ChEBI" id="CHEBI:15378"/>
        <dbReference type="ChEBI" id="CHEBI:55376"/>
        <dbReference type="ChEBI" id="CHEBI:57783"/>
        <dbReference type="ChEBI" id="CHEBI:58349"/>
        <dbReference type="ChEBI" id="CHEBI:60344"/>
        <dbReference type="EC" id="1.6.2.4"/>
    </reaction>
</comment>
<dbReference type="InterPro" id="IPR001094">
    <property type="entry name" value="Flavdoxin-like"/>
</dbReference>
<evidence type="ECO:0000256" key="6">
    <source>
        <dbReference type="ARBA" id="ARBA00022643"/>
    </source>
</evidence>
<keyword evidence="10 15" id="KW-0249">Electron transport</keyword>
<dbReference type="PRINTS" id="PR00371">
    <property type="entry name" value="FPNCR"/>
</dbReference>
<evidence type="ECO:0000256" key="11">
    <source>
        <dbReference type="ARBA" id="ARBA00023002"/>
    </source>
</evidence>
<gene>
    <name evidence="19" type="ORF">IMSHALPRED_005251</name>
</gene>
<dbReference type="Pfam" id="PF00175">
    <property type="entry name" value="NAD_binding_1"/>
    <property type="match status" value="1"/>
</dbReference>
<evidence type="ECO:0000259" key="17">
    <source>
        <dbReference type="PROSITE" id="PS50902"/>
    </source>
</evidence>
<dbReference type="SUPFAM" id="SSF63380">
    <property type="entry name" value="Riboflavin synthase domain-like"/>
    <property type="match status" value="1"/>
</dbReference>
<dbReference type="FunFam" id="1.10.630.10:FF:000040">
    <property type="entry name" value="Bifunctional cytochrome P450/NADPH--P450 reductase"/>
    <property type="match status" value="1"/>
</dbReference>
<dbReference type="Pfam" id="PF00258">
    <property type="entry name" value="Flavodoxin_1"/>
    <property type="match status" value="1"/>
</dbReference>
<dbReference type="InterPro" id="IPR023206">
    <property type="entry name" value="Bifunctional_P450_P450_red"/>
</dbReference>
<dbReference type="Gene3D" id="1.10.630.10">
    <property type="entry name" value="Cytochrome P450"/>
    <property type="match status" value="1"/>
</dbReference>
<comment type="catalytic activity">
    <reaction evidence="15">
        <text>an organic molecule + reduced [NADPH--hemoprotein reductase] + O2 = an alcohol + oxidized [NADPH--hemoprotein reductase] + H2O + H(+)</text>
        <dbReference type="Rhea" id="RHEA:17149"/>
        <dbReference type="Rhea" id="RHEA-COMP:11964"/>
        <dbReference type="Rhea" id="RHEA-COMP:11965"/>
        <dbReference type="ChEBI" id="CHEBI:15377"/>
        <dbReference type="ChEBI" id="CHEBI:15378"/>
        <dbReference type="ChEBI" id="CHEBI:15379"/>
        <dbReference type="ChEBI" id="CHEBI:30879"/>
        <dbReference type="ChEBI" id="CHEBI:57618"/>
        <dbReference type="ChEBI" id="CHEBI:58210"/>
        <dbReference type="ChEBI" id="CHEBI:142491"/>
        <dbReference type="EC" id="1.14.14.1"/>
    </reaction>
</comment>
<dbReference type="GO" id="GO:0020037">
    <property type="term" value="F:heme binding"/>
    <property type="evidence" value="ECO:0007669"/>
    <property type="project" value="UniProtKB-UniRule"/>
</dbReference>
<dbReference type="Gene3D" id="1.20.990.10">
    <property type="entry name" value="NADPH-cytochrome p450 Reductase, Chain A, domain 3"/>
    <property type="match status" value="1"/>
</dbReference>
<organism evidence="19 20">
    <name type="scientific">Imshaugia aleurites</name>
    <dbReference type="NCBI Taxonomy" id="172621"/>
    <lineage>
        <taxon>Eukaryota</taxon>
        <taxon>Fungi</taxon>
        <taxon>Dikarya</taxon>
        <taxon>Ascomycota</taxon>
        <taxon>Pezizomycotina</taxon>
        <taxon>Lecanoromycetes</taxon>
        <taxon>OSLEUM clade</taxon>
        <taxon>Lecanoromycetidae</taxon>
        <taxon>Lecanorales</taxon>
        <taxon>Lecanorineae</taxon>
        <taxon>Parmeliaceae</taxon>
        <taxon>Imshaugia</taxon>
    </lineage>
</organism>
<dbReference type="InterPro" id="IPR001709">
    <property type="entry name" value="Flavoprot_Pyr_Nucl_cyt_Rdtase"/>
</dbReference>
<dbReference type="AlphaFoldDB" id="A0A8H3IK13"/>
<keyword evidence="7 15" id="KW-0479">Metal-binding</keyword>
<evidence type="ECO:0000256" key="10">
    <source>
        <dbReference type="ARBA" id="ARBA00022982"/>
    </source>
</evidence>
<dbReference type="InterPro" id="IPR036396">
    <property type="entry name" value="Cyt_P450_sf"/>
</dbReference>
<keyword evidence="4 15" id="KW-0349">Heme</keyword>
<dbReference type="InterPro" id="IPR001128">
    <property type="entry name" value="Cyt_P450"/>
</dbReference>
<dbReference type="PIRSF" id="PIRSF000209">
    <property type="entry name" value="Bifunctional_P450_P450R"/>
    <property type="match status" value="1"/>
</dbReference>
<dbReference type="EMBL" id="CAJPDT010000028">
    <property type="protein sequence ID" value="CAF9921698.1"/>
    <property type="molecule type" value="Genomic_DNA"/>
</dbReference>
<dbReference type="PROSITE" id="PS50902">
    <property type="entry name" value="FLAVODOXIN_LIKE"/>
    <property type="match status" value="1"/>
</dbReference>
<keyword evidence="3 15" id="KW-0813">Transport</keyword>
<protein>
    <recommendedName>
        <fullName evidence="15">Bifunctional cytochrome P450/NADPH--P450 reductase</fullName>
    </recommendedName>
    <domain>
        <recommendedName>
            <fullName evidence="15">Cytochrome P450</fullName>
            <ecNumber evidence="15">1.14.14.1</ecNumber>
        </recommendedName>
    </domain>
    <domain>
        <recommendedName>
            <fullName evidence="15">NADPH--cytochrome P450 reductase</fullName>
            <ecNumber evidence="15">1.6.2.4</ecNumber>
        </recommendedName>
    </domain>
</protein>
<keyword evidence="6 15" id="KW-0288">FMN</keyword>
<dbReference type="InterPro" id="IPR003097">
    <property type="entry name" value="CysJ-like_FAD-binding"/>
</dbReference>
<evidence type="ECO:0000256" key="5">
    <source>
        <dbReference type="ARBA" id="ARBA00022630"/>
    </source>
</evidence>
<feature type="domain" description="Flavodoxin-like" evidence="17">
    <location>
        <begin position="501"/>
        <end position="641"/>
    </location>
</feature>
<keyword evidence="5 15" id="KW-0285">Flavoprotein</keyword>
<proteinExistence type="inferred from homology"/>
<dbReference type="PROSITE" id="PS51384">
    <property type="entry name" value="FAD_FR"/>
    <property type="match status" value="1"/>
</dbReference>
<evidence type="ECO:0000256" key="1">
    <source>
        <dbReference type="ARBA" id="ARBA00001971"/>
    </source>
</evidence>
<dbReference type="EC" id="1.14.14.1" evidence="15"/>
<feature type="binding site" description="axial binding residue" evidence="16">
    <location>
        <position position="408"/>
    </location>
    <ligand>
        <name>heme</name>
        <dbReference type="ChEBI" id="CHEBI:30413"/>
    </ligand>
    <ligandPart>
        <name>Fe</name>
        <dbReference type="ChEBI" id="CHEBI:18248"/>
    </ligandPart>
</feature>
<dbReference type="InterPro" id="IPR017938">
    <property type="entry name" value="Riboflavin_synthase-like_b-brl"/>
</dbReference>